<evidence type="ECO:0000256" key="5">
    <source>
        <dbReference type="ARBA" id="ARBA00023242"/>
    </source>
</evidence>
<keyword evidence="10" id="KW-1185">Reference proteome</keyword>
<dbReference type="GO" id="GO:0005634">
    <property type="term" value="C:nucleus"/>
    <property type="evidence" value="ECO:0007669"/>
    <property type="project" value="UniProtKB-SubCell"/>
</dbReference>
<dbReference type="InterPro" id="IPR001965">
    <property type="entry name" value="Znf_PHD"/>
</dbReference>
<keyword evidence="5" id="KW-0539">Nucleus</keyword>
<dbReference type="InterPro" id="IPR013083">
    <property type="entry name" value="Znf_RING/FYVE/PHD"/>
</dbReference>
<sequence length="563" mass="61184">MDSKHNRVSQGAESSTSETPGDTSLLQATQSSPPLSQPQGPDVGDTDAIKLSHSQATQIPKLSESTVQLLASIGASSPRTKAEEPGRALSDTPAIATQNSSWDPTLGMESSLHPMQVLRNRAIAPRPLAPAPAPSQNHAATATLDAAIEATQEFKPPLQPRPLAPAFINLAPKPDNLPVAERSVLEGQPPPPSSAAVPPLSTLLENQLTPLKPAVRKTPIKSSARPRKRRRVRGSEDEIKAGDSSSDDSSDDMVPVARQTKSGRQVNRPTFFAPLPEEKISSPSGSPNAAGTPVVKRRRKVYRKNGKDINITCKHCQRGHSPSTNMIVFCDECNVAWHQFCHNPPIGKELIEVEETQWFCAECRPAKPVALIKLKLPRSDISTPLNLSRPLVGGELFTTEQRRGYLSSLSHTTLVEMLMNLSQSNPALPLFPENLGDLAASKFAMSPLNKPMPQHEPKETPSHVEENVKERVVKPVEVESNKSKKRHGKKSRTEDSDDSGSEYEVEEHRLYPQPGNGFCLPPEEDDLDILLDDPNCPTFSHTIHNYAEGNTLAESSLAISVTA</sequence>
<gene>
    <name evidence="9" type="ORF">PISL3812_09572</name>
</gene>
<accession>A0A0U1MBQ2</accession>
<evidence type="ECO:0000313" key="10">
    <source>
        <dbReference type="Proteomes" id="UP000054383"/>
    </source>
</evidence>
<feature type="region of interest" description="Disordered" evidence="7">
    <location>
        <begin position="206"/>
        <end position="297"/>
    </location>
</feature>
<dbReference type="STRING" id="28573.A0A0U1MBQ2"/>
<protein>
    <recommendedName>
        <fullName evidence="8">PHD-type domain-containing protein</fullName>
    </recommendedName>
</protein>
<dbReference type="PANTHER" id="PTHR12628">
    <property type="entry name" value="POLYCOMB-LIKE TRANSCRIPTION FACTOR"/>
    <property type="match status" value="1"/>
</dbReference>
<dbReference type="GO" id="GO:0045814">
    <property type="term" value="P:negative regulation of gene expression, epigenetic"/>
    <property type="evidence" value="ECO:0007669"/>
    <property type="project" value="TreeGrafter"/>
</dbReference>
<dbReference type="SMART" id="SM00249">
    <property type="entry name" value="PHD"/>
    <property type="match status" value="1"/>
</dbReference>
<dbReference type="Gene3D" id="3.30.40.10">
    <property type="entry name" value="Zinc/RING finger domain, C3HC4 (zinc finger)"/>
    <property type="match status" value="1"/>
</dbReference>
<feature type="compositionally biased region" description="Low complexity" evidence="7">
    <location>
        <begin position="24"/>
        <end position="41"/>
    </location>
</feature>
<feature type="compositionally biased region" description="Polar residues" evidence="7">
    <location>
        <begin position="259"/>
        <end position="268"/>
    </location>
</feature>
<evidence type="ECO:0000256" key="2">
    <source>
        <dbReference type="ARBA" id="ARBA00022723"/>
    </source>
</evidence>
<feature type="compositionally biased region" description="Acidic residues" evidence="7">
    <location>
        <begin position="495"/>
        <end position="505"/>
    </location>
</feature>
<proteinExistence type="predicted"/>
<feature type="region of interest" description="Disordered" evidence="7">
    <location>
        <begin position="1"/>
        <end position="108"/>
    </location>
</feature>
<dbReference type="PANTHER" id="PTHR12628:SF10">
    <property type="entry name" value="HOMEOBOX DOMAIN-CONTAINING PROTEIN"/>
    <property type="match status" value="1"/>
</dbReference>
<evidence type="ECO:0000256" key="3">
    <source>
        <dbReference type="ARBA" id="ARBA00022771"/>
    </source>
</evidence>
<feature type="compositionally biased region" description="Basic residues" evidence="7">
    <location>
        <begin position="214"/>
        <end position="232"/>
    </location>
</feature>
<evidence type="ECO:0000259" key="8">
    <source>
        <dbReference type="PROSITE" id="PS50016"/>
    </source>
</evidence>
<feature type="compositionally biased region" description="Polar residues" evidence="7">
    <location>
        <begin position="52"/>
        <end position="79"/>
    </location>
</feature>
<feature type="compositionally biased region" description="Polar residues" evidence="7">
    <location>
        <begin position="8"/>
        <end position="22"/>
    </location>
</feature>
<reference evidence="9 10" key="1">
    <citation type="submission" date="2015-04" db="EMBL/GenBank/DDBJ databases">
        <authorList>
            <person name="Syromyatnikov M.Y."/>
            <person name="Popov V.N."/>
        </authorList>
    </citation>
    <scope>NUCLEOTIDE SEQUENCE [LARGE SCALE GENOMIC DNA]</scope>
    <source>
        <strain evidence="9">WF-38-12</strain>
    </source>
</reference>
<dbReference type="OrthoDB" id="5863171at2759"/>
<keyword evidence="2" id="KW-0479">Metal-binding</keyword>
<dbReference type="GO" id="GO:0003677">
    <property type="term" value="F:DNA binding"/>
    <property type="evidence" value="ECO:0007669"/>
    <property type="project" value="TreeGrafter"/>
</dbReference>
<keyword evidence="4" id="KW-0862">Zinc</keyword>
<name>A0A0U1MBQ2_TALIS</name>
<dbReference type="CDD" id="cd15502">
    <property type="entry name" value="PHD_Phf1p_Phf2p_like"/>
    <property type="match status" value="1"/>
</dbReference>
<evidence type="ECO:0000256" key="4">
    <source>
        <dbReference type="ARBA" id="ARBA00022833"/>
    </source>
</evidence>
<feature type="compositionally biased region" description="Basic and acidic residues" evidence="7">
    <location>
        <begin position="453"/>
        <end position="482"/>
    </location>
</feature>
<comment type="subcellular location">
    <subcellularLocation>
        <location evidence="1">Nucleus</location>
    </subcellularLocation>
</comment>
<dbReference type="InterPro" id="IPR011011">
    <property type="entry name" value="Znf_FYVE_PHD"/>
</dbReference>
<feature type="domain" description="PHD-type" evidence="8">
    <location>
        <begin position="310"/>
        <end position="366"/>
    </location>
</feature>
<dbReference type="AlphaFoldDB" id="A0A0U1MBQ2"/>
<dbReference type="PROSITE" id="PS50016">
    <property type="entry name" value="ZF_PHD_2"/>
    <property type="match status" value="1"/>
</dbReference>
<dbReference type="PROSITE" id="PS01359">
    <property type="entry name" value="ZF_PHD_1"/>
    <property type="match status" value="1"/>
</dbReference>
<evidence type="ECO:0000256" key="7">
    <source>
        <dbReference type="SAM" id="MobiDB-lite"/>
    </source>
</evidence>
<feature type="region of interest" description="Disordered" evidence="7">
    <location>
        <begin position="447"/>
        <end position="505"/>
    </location>
</feature>
<dbReference type="Pfam" id="PF00628">
    <property type="entry name" value="PHD"/>
    <property type="match status" value="1"/>
</dbReference>
<dbReference type="InterPro" id="IPR019786">
    <property type="entry name" value="Zinc_finger_PHD-type_CS"/>
</dbReference>
<dbReference type="SUPFAM" id="SSF57903">
    <property type="entry name" value="FYVE/PHD zinc finger"/>
    <property type="match status" value="1"/>
</dbReference>
<dbReference type="Proteomes" id="UP000054383">
    <property type="component" value="Unassembled WGS sequence"/>
</dbReference>
<dbReference type="GO" id="GO:0003682">
    <property type="term" value="F:chromatin binding"/>
    <property type="evidence" value="ECO:0007669"/>
    <property type="project" value="TreeGrafter"/>
</dbReference>
<dbReference type="EMBL" id="CVMT01000013">
    <property type="protein sequence ID" value="CRG92511.1"/>
    <property type="molecule type" value="Genomic_DNA"/>
</dbReference>
<organism evidence="9 10">
    <name type="scientific">Talaromyces islandicus</name>
    <name type="common">Penicillium islandicum</name>
    <dbReference type="NCBI Taxonomy" id="28573"/>
    <lineage>
        <taxon>Eukaryota</taxon>
        <taxon>Fungi</taxon>
        <taxon>Dikarya</taxon>
        <taxon>Ascomycota</taxon>
        <taxon>Pezizomycotina</taxon>
        <taxon>Eurotiomycetes</taxon>
        <taxon>Eurotiomycetidae</taxon>
        <taxon>Eurotiales</taxon>
        <taxon>Trichocomaceae</taxon>
        <taxon>Talaromyces</taxon>
        <taxon>Talaromyces sect. Islandici</taxon>
    </lineage>
</organism>
<evidence type="ECO:0000256" key="1">
    <source>
        <dbReference type="ARBA" id="ARBA00004123"/>
    </source>
</evidence>
<dbReference type="InterPro" id="IPR019787">
    <property type="entry name" value="Znf_PHD-finger"/>
</dbReference>
<evidence type="ECO:0000256" key="6">
    <source>
        <dbReference type="PROSITE-ProRule" id="PRU00146"/>
    </source>
</evidence>
<keyword evidence="3 6" id="KW-0863">Zinc-finger</keyword>
<evidence type="ECO:0000313" key="9">
    <source>
        <dbReference type="EMBL" id="CRG92511.1"/>
    </source>
</evidence>
<dbReference type="GO" id="GO:0008270">
    <property type="term" value="F:zinc ion binding"/>
    <property type="evidence" value="ECO:0007669"/>
    <property type="project" value="UniProtKB-KW"/>
</dbReference>